<dbReference type="Pfam" id="PF05013">
    <property type="entry name" value="FGase"/>
    <property type="match status" value="1"/>
</dbReference>
<keyword evidence="2" id="KW-0378">Hydrolase</keyword>
<dbReference type="KEGG" id="bpm:BURPS1710b_2790"/>
<dbReference type="SUPFAM" id="SSF53187">
    <property type="entry name" value="Zn-dependent exopeptidases"/>
    <property type="match status" value="1"/>
</dbReference>
<gene>
    <name evidence="2" type="primary">hutG</name>
    <name evidence="2" type="ordered locus">BURPS1710b_2790</name>
</gene>
<evidence type="ECO:0000256" key="1">
    <source>
        <dbReference type="SAM" id="MobiDB-lite"/>
    </source>
</evidence>
<dbReference type="EnsemblBacteria" id="ABA48334">
    <property type="protein sequence ID" value="ABA48334"/>
    <property type="gene ID" value="BURPS1710b_2790"/>
</dbReference>
<evidence type="ECO:0000313" key="3">
    <source>
        <dbReference type="Proteomes" id="UP000002700"/>
    </source>
</evidence>
<evidence type="ECO:0000313" key="2">
    <source>
        <dbReference type="EMBL" id="ABA48334.1"/>
    </source>
</evidence>
<feature type="region of interest" description="Disordered" evidence="1">
    <location>
        <begin position="54"/>
        <end position="73"/>
    </location>
</feature>
<dbReference type="Proteomes" id="UP000002700">
    <property type="component" value="Chromosome I"/>
</dbReference>
<dbReference type="NCBIfam" id="TIGR02017">
    <property type="entry name" value="hutG_amidohyd"/>
    <property type="match status" value="1"/>
</dbReference>
<dbReference type="EC" id="3.5.1.68" evidence="2"/>
<dbReference type="Gene3D" id="3.40.630.40">
    <property type="entry name" value="Zn-dependent exopeptidases"/>
    <property type="match status" value="1"/>
</dbReference>
<dbReference type="AlphaFoldDB" id="Q3JQH9"/>
<dbReference type="InterPro" id="IPR010247">
    <property type="entry name" value="HutG_amidohyd"/>
</dbReference>
<organism evidence="2 3">
    <name type="scientific">Burkholderia pseudomallei (strain 1710b)</name>
    <dbReference type="NCBI Taxonomy" id="320372"/>
    <lineage>
        <taxon>Bacteria</taxon>
        <taxon>Pseudomonadati</taxon>
        <taxon>Pseudomonadota</taxon>
        <taxon>Betaproteobacteria</taxon>
        <taxon>Burkholderiales</taxon>
        <taxon>Burkholderiaceae</taxon>
        <taxon>Burkholderia</taxon>
        <taxon>pseudomallei group</taxon>
    </lineage>
</organism>
<name>Q3JQH9_BURP1</name>
<reference evidence="2 3" key="1">
    <citation type="submission" date="2005-09" db="EMBL/GenBank/DDBJ databases">
        <authorList>
            <person name="Woods D.E."/>
            <person name="Nierman W.C."/>
        </authorList>
    </citation>
    <scope>NUCLEOTIDE SEQUENCE [LARGE SCALE GENOMIC DNA]</scope>
    <source>
        <strain evidence="2 3">1710b</strain>
    </source>
</reference>
<dbReference type="EMBL" id="CP000124">
    <property type="protein sequence ID" value="ABA48334.1"/>
    <property type="molecule type" value="Genomic_DNA"/>
</dbReference>
<dbReference type="GO" id="GO:0050129">
    <property type="term" value="F:N-formylglutamate deformylase activity"/>
    <property type="evidence" value="ECO:0007669"/>
    <property type="project" value="UniProtKB-EC"/>
</dbReference>
<dbReference type="HOGENOM" id="CLU_069318_0_0_4"/>
<proteinExistence type="predicted"/>
<protein>
    <submittedName>
        <fullName evidence="2">N-formylglutamate amidohydrolase</fullName>
        <ecNumber evidence="2">3.5.1.68</ecNumber>
    </submittedName>
</protein>
<dbReference type="InterPro" id="IPR007709">
    <property type="entry name" value="N-FG_amidohydro"/>
</dbReference>
<feature type="region of interest" description="Disordered" evidence="1">
    <location>
        <begin position="1"/>
        <end position="28"/>
    </location>
</feature>
<feature type="compositionally biased region" description="Basic and acidic residues" evidence="1">
    <location>
        <begin position="15"/>
        <end position="25"/>
    </location>
</feature>
<sequence length="344" mass="37925">MRERRTLRTDGGADGLRRGQHESGARRRALRRAAARASAQCPPVERFARTIPRPAAACTMEPPAGRGAPHHQRGRTIMNTASQPPVFTLHRGTLPLLVSIPHAGTHLPDDIAATMTPVARHVDDCDWHLERLYDFAKTLGASVLVPSHARYVVDLNRPPDDANLYPGQDTTGLVPVDTFDRAPLYAHGHEPTVTEIARRRERYWAPYHGALAGELQRLKDAHGRALLWEAHSIRSHVPRFFDGRLPDFNFGTSSGASAAPGLADKLAALVDRHGGYTAIANGRFKGGYITRHYGAPEQGVQAVQLELVQATYMDETRPYSYDETRARRIAPLLEALVSAALEHH</sequence>
<accession>Q3JQH9</accession>